<dbReference type="Pfam" id="PF11964">
    <property type="entry name" value="SpoIIAA-like"/>
    <property type="match status" value="1"/>
</dbReference>
<evidence type="ECO:0000313" key="1">
    <source>
        <dbReference type="EMBL" id="SFZ98072.1"/>
    </source>
</evidence>
<dbReference type="InterPro" id="IPR021866">
    <property type="entry name" value="SpoIIAA-like"/>
</dbReference>
<gene>
    <name evidence="1" type="ORF">MNB_SV-5-1169</name>
</gene>
<reference evidence="1" key="1">
    <citation type="submission" date="2016-10" db="EMBL/GenBank/DDBJ databases">
        <authorList>
            <person name="de Groot N.N."/>
        </authorList>
    </citation>
    <scope>NUCLEOTIDE SEQUENCE</scope>
</reference>
<sequence>MLNTILNKENAILMLQPHGALKKEDFEHAAEVIDMYLKEKGKVNGIIIYTKSFPGWEDFAAFSSHLKFIKDHHKEINKIAFVTDSVIGNIADKITSHFVSAEIKNFDFNDKDKAMDWIMGD</sequence>
<dbReference type="AlphaFoldDB" id="A0A1W1EDG1"/>
<dbReference type="Gene3D" id="3.40.50.10600">
    <property type="entry name" value="SpoIIaa-like domains"/>
    <property type="match status" value="1"/>
</dbReference>
<accession>A0A1W1EDG1</accession>
<organism evidence="1">
    <name type="scientific">hydrothermal vent metagenome</name>
    <dbReference type="NCBI Taxonomy" id="652676"/>
    <lineage>
        <taxon>unclassified sequences</taxon>
        <taxon>metagenomes</taxon>
        <taxon>ecological metagenomes</taxon>
    </lineage>
</organism>
<protein>
    <submittedName>
        <fullName evidence="1">Conserved protein</fullName>
    </submittedName>
</protein>
<name>A0A1W1EDG1_9ZZZZ</name>
<dbReference type="InterPro" id="IPR038396">
    <property type="entry name" value="SpoIIAA-like_sf"/>
</dbReference>
<proteinExistence type="predicted"/>
<dbReference type="InterPro" id="IPR036513">
    <property type="entry name" value="STAS_dom_sf"/>
</dbReference>
<dbReference type="SUPFAM" id="SSF52091">
    <property type="entry name" value="SpoIIaa-like"/>
    <property type="match status" value="1"/>
</dbReference>
<dbReference type="EMBL" id="FPKX01000034">
    <property type="protein sequence ID" value="SFZ98072.1"/>
    <property type="molecule type" value="Genomic_DNA"/>
</dbReference>